<sequence>MNKVEKHTLKEKIDHYQFTGIVINNEKSISKGNKQLDILKIQITSSVNENLQPNTIIYAVVDRNNLLKLEINREYVFNGNGSYTSKLGKHYIKIIKIQDLI</sequence>
<keyword evidence="2" id="KW-1185">Reference proteome</keyword>
<accession>A0A563D7X0</accession>
<dbReference type="AlphaFoldDB" id="A0A563D7X0"/>
<protein>
    <submittedName>
        <fullName evidence="1">Uncharacterized protein</fullName>
    </submittedName>
</protein>
<organism evidence="1 2">
    <name type="scientific">Apibacter muscae</name>
    <dbReference type="NCBI Taxonomy" id="2509004"/>
    <lineage>
        <taxon>Bacteria</taxon>
        <taxon>Pseudomonadati</taxon>
        <taxon>Bacteroidota</taxon>
        <taxon>Flavobacteriia</taxon>
        <taxon>Flavobacteriales</taxon>
        <taxon>Weeksellaceae</taxon>
        <taxon>Apibacter</taxon>
    </lineage>
</organism>
<dbReference type="RefSeq" id="WP_146262859.1">
    <property type="nucleotide sequence ID" value="NZ_SELG01000041.1"/>
</dbReference>
<reference evidence="1 2" key="1">
    <citation type="submission" date="2019-02" db="EMBL/GenBank/DDBJ databases">
        <title>Apibacter muscae sp. nov.: a novel member of the house fly microbiota.</title>
        <authorList>
            <person name="Park R."/>
        </authorList>
    </citation>
    <scope>NUCLEOTIDE SEQUENCE [LARGE SCALE GENOMIC DNA]</scope>
    <source>
        <strain evidence="1 2">AL1</strain>
    </source>
</reference>
<evidence type="ECO:0000313" key="1">
    <source>
        <dbReference type="EMBL" id="TWP26169.1"/>
    </source>
</evidence>
<dbReference type="Proteomes" id="UP000319499">
    <property type="component" value="Unassembled WGS sequence"/>
</dbReference>
<dbReference type="EMBL" id="SELH01000026">
    <property type="protein sequence ID" value="TWP26169.1"/>
    <property type="molecule type" value="Genomic_DNA"/>
</dbReference>
<comment type="caution">
    <text evidence="1">The sequence shown here is derived from an EMBL/GenBank/DDBJ whole genome shotgun (WGS) entry which is preliminary data.</text>
</comment>
<gene>
    <name evidence="1" type="ORF">ETU09_10740</name>
</gene>
<proteinExistence type="predicted"/>
<evidence type="ECO:0000313" key="2">
    <source>
        <dbReference type="Proteomes" id="UP000319499"/>
    </source>
</evidence>
<name>A0A563D7X0_9FLAO</name>